<feature type="compositionally biased region" description="Basic residues" evidence="1">
    <location>
        <begin position="217"/>
        <end position="229"/>
    </location>
</feature>
<feature type="region of interest" description="Disordered" evidence="1">
    <location>
        <begin position="509"/>
        <end position="541"/>
    </location>
</feature>
<sequence>MRAALLLLVVAAGLVLAAAQITPHTVQGGYTPDPVQGGYDCPGKIKRIWCYENLSGVLTGVITENESGGRSTFCNAGLNNVQPTRLLTLCDNENIIRITACRGAYYGYTKITFDTDKGQSITCGSASYTYKPDGYQAYGANYMSKSWRKPDSESVHRPNRTRNSRNLLDDAAAAASSPAPTISDAAIGSASAASLVPVLGNATGNATGNSRQVSAAHHNRERREERRRRREDTDRFFREHKGWGWNSECQVYTSPKQPSWSGARRDWEKHRDSFKHDEHSRYRNSWQSYGSYYNDGSSSDRYYVDYRTYKRLAKKSLTQSLSYTPKYYYAELFPLADFRAACDNNNNVYDMYGFCWNKAYVPPKPVNDLIVQLKAVKYNTIAADVCPSAAQLQTEALAVVQAAANSLPPVAAAMYIASANAATCVPADATGTNTTLLIPAKVTPINGTDLAGLVEAIGGAKPPVLNVDLCAYVICPADVLKLSMSFNSNITSLQSELTSRVVRRRMAKMTVKVSRNAKRPTTKRGTKQKAHRRKSKTTGPK</sequence>
<dbReference type="EMBL" id="FNXT01000117">
    <property type="protein sequence ID" value="SZX60994.1"/>
    <property type="molecule type" value="Genomic_DNA"/>
</dbReference>
<protein>
    <submittedName>
        <fullName evidence="3">Uncharacterized protein</fullName>
    </submittedName>
</protein>
<evidence type="ECO:0000256" key="1">
    <source>
        <dbReference type="SAM" id="MobiDB-lite"/>
    </source>
</evidence>
<keyword evidence="2" id="KW-0732">Signal</keyword>
<dbReference type="Proteomes" id="UP000256970">
    <property type="component" value="Unassembled WGS sequence"/>
</dbReference>
<keyword evidence="4" id="KW-1185">Reference proteome</keyword>
<accession>A0A383V8T1</accession>
<name>A0A383V8T1_TETOB</name>
<evidence type="ECO:0000313" key="3">
    <source>
        <dbReference type="EMBL" id="SZX60994.1"/>
    </source>
</evidence>
<reference evidence="3 4" key="1">
    <citation type="submission" date="2016-10" db="EMBL/GenBank/DDBJ databases">
        <authorList>
            <person name="Cai Z."/>
        </authorList>
    </citation>
    <scope>NUCLEOTIDE SEQUENCE [LARGE SCALE GENOMIC DNA]</scope>
</reference>
<feature type="compositionally biased region" description="Basic residues" evidence="1">
    <location>
        <begin position="515"/>
        <end position="541"/>
    </location>
</feature>
<organism evidence="3 4">
    <name type="scientific">Tetradesmus obliquus</name>
    <name type="common">Green alga</name>
    <name type="synonym">Acutodesmus obliquus</name>
    <dbReference type="NCBI Taxonomy" id="3088"/>
    <lineage>
        <taxon>Eukaryota</taxon>
        <taxon>Viridiplantae</taxon>
        <taxon>Chlorophyta</taxon>
        <taxon>core chlorophytes</taxon>
        <taxon>Chlorophyceae</taxon>
        <taxon>CS clade</taxon>
        <taxon>Sphaeropleales</taxon>
        <taxon>Scenedesmaceae</taxon>
        <taxon>Tetradesmus</taxon>
    </lineage>
</organism>
<dbReference type="AlphaFoldDB" id="A0A383V8T1"/>
<proteinExistence type="predicted"/>
<feature type="signal peptide" evidence="2">
    <location>
        <begin position="1"/>
        <end position="19"/>
    </location>
</feature>
<evidence type="ECO:0000313" key="4">
    <source>
        <dbReference type="Proteomes" id="UP000256970"/>
    </source>
</evidence>
<gene>
    <name evidence="3" type="ORF">BQ4739_LOCUS1531</name>
</gene>
<evidence type="ECO:0000256" key="2">
    <source>
        <dbReference type="SAM" id="SignalP"/>
    </source>
</evidence>
<feature type="region of interest" description="Disordered" evidence="1">
    <location>
        <begin position="203"/>
        <end position="233"/>
    </location>
</feature>
<feature type="compositionally biased region" description="Polar residues" evidence="1">
    <location>
        <begin position="203"/>
        <end position="213"/>
    </location>
</feature>
<feature type="chain" id="PRO_5016740182" evidence="2">
    <location>
        <begin position="20"/>
        <end position="541"/>
    </location>
</feature>